<evidence type="ECO:0000259" key="3">
    <source>
        <dbReference type="Pfam" id="PF06662"/>
    </source>
</evidence>
<dbReference type="EMBL" id="QGSV01000479">
    <property type="protein sequence ID" value="PWU43223.1"/>
    <property type="molecule type" value="Genomic_DNA"/>
</dbReference>
<evidence type="ECO:0000256" key="2">
    <source>
        <dbReference type="SAM" id="SignalP"/>
    </source>
</evidence>
<evidence type="ECO:0000313" key="4">
    <source>
        <dbReference type="EMBL" id="PWU43223.1"/>
    </source>
</evidence>
<feature type="signal peptide" evidence="2">
    <location>
        <begin position="1"/>
        <end position="46"/>
    </location>
</feature>
<reference evidence="5" key="1">
    <citation type="submission" date="2018-05" db="EMBL/GenBank/DDBJ databases">
        <title>Micromonospora globispora sp. nov. and Micromonospora rugosa sp. nov., isolated from marine sediment.</title>
        <authorList>
            <person name="Carro L."/>
            <person name="Aysel V."/>
            <person name="Cetin D."/>
            <person name="Igual J.M."/>
            <person name="Klenk H.-P."/>
            <person name="Trujillo M.E."/>
            <person name="Sahin N."/>
        </authorList>
    </citation>
    <scope>NUCLEOTIDE SEQUENCE [LARGE SCALE GENOMIC DNA]</scope>
    <source>
        <strain evidence="5">S2904</strain>
    </source>
</reference>
<gene>
    <name evidence="4" type="ORF">DLJ46_32465</name>
</gene>
<dbReference type="PROSITE" id="PS51318">
    <property type="entry name" value="TAT"/>
    <property type="match status" value="1"/>
</dbReference>
<dbReference type="Pfam" id="PF06662">
    <property type="entry name" value="C5-epim_C"/>
    <property type="match status" value="1"/>
</dbReference>
<feature type="domain" description="D-glucuronyl C5-epimerase C-terminal" evidence="3">
    <location>
        <begin position="220"/>
        <end position="398"/>
    </location>
</feature>
<organism evidence="4 5">
    <name type="scientific">Micromonospora globispora</name>
    <dbReference type="NCBI Taxonomy" id="1450148"/>
    <lineage>
        <taxon>Bacteria</taxon>
        <taxon>Bacillati</taxon>
        <taxon>Actinomycetota</taxon>
        <taxon>Actinomycetes</taxon>
        <taxon>Micromonosporales</taxon>
        <taxon>Micromonosporaceae</taxon>
        <taxon>Micromonospora</taxon>
    </lineage>
</organism>
<dbReference type="GO" id="GO:0005975">
    <property type="term" value="P:carbohydrate metabolic process"/>
    <property type="evidence" value="ECO:0007669"/>
    <property type="project" value="InterPro"/>
</dbReference>
<dbReference type="Proteomes" id="UP000245683">
    <property type="component" value="Unassembled WGS sequence"/>
</dbReference>
<evidence type="ECO:0000313" key="5">
    <source>
        <dbReference type="Proteomes" id="UP000245683"/>
    </source>
</evidence>
<keyword evidence="2" id="KW-0732">Signal</keyword>
<name>A0A317JVY3_9ACTN</name>
<keyword evidence="5" id="KW-1185">Reference proteome</keyword>
<dbReference type="AlphaFoldDB" id="A0A317JVY3"/>
<dbReference type="OrthoDB" id="5241829at2"/>
<dbReference type="InterPro" id="IPR006311">
    <property type="entry name" value="TAT_signal"/>
</dbReference>
<dbReference type="SUPFAM" id="SSF48208">
    <property type="entry name" value="Six-hairpin glycosidases"/>
    <property type="match status" value="1"/>
</dbReference>
<protein>
    <recommendedName>
        <fullName evidence="3">D-glucuronyl C5-epimerase C-terminal domain-containing protein</fullName>
    </recommendedName>
</protein>
<feature type="compositionally biased region" description="Basic and acidic residues" evidence="1">
    <location>
        <begin position="1"/>
        <end position="17"/>
    </location>
</feature>
<dbReference type="InterPro" id="IPR010598">
    <property type="entry name" value="C5-epim_C"/>
</dbReference>
<sequence>MQREVDMPRSDPLRPDHTSPLTRRAVVAGCLAAGALPLLGSGPAWATAPELATAWEPTVPGAPDVIDPAYEISPPAPPEPLQKLSAIPSRDVPRLAPHAPSTPGAGKVGGPARTYAGTTSVPFQFRYDDFEIRELPVGIEPYHMSTPVPLVDTGVHDSTGVRMVLLGSTLYNHPVAQAQYGLQLLESHRITGNQVYLDRAKLQAQRLVDRRTLRSGAWFYPYPFNYRLHRLYDFYAAPWYSMMAQGQALSLFTRLHQRTGEANWKAAADATFASFLLPPVAGLPWGVWVVNGLLWLEEYPHPKLIKGDRTYNGHMFSAYGLYDYWVLTKDANAKLLLQGAITTYRDVRDLIRVRHWRSRYCVAHGTDAGSYHTTHINQFMQQYAITGDTFMAQMGDLWYTDYPPAGVKGSIHFSAGSHTGYKFSSTGAITASYTLRLTRSSSAPSADRLKVMGQTGIWYAISAGTLNGYLVREATPARYQIGICAGLGYKLHRPGTIAVATPTAYSIDSAGVMGGVRTTYQVGDPVALDMRAVLNGVEHVRLVEGPYAGRWLGLGTVIRG</sequence>
<evidence type="ECO:0000256" key="1">
    <source>
        <dbReference type="SAM" id="MobiDB-lite"/>
    </source>
</evidence>
<comment type="caution">
    <text evidence="4">The sequence shown here is derived from an EMBL/GenBank/DDBJ whole genome shotgun (WGS) entry which is preliminary data.</text>
</comment>
<accession>A0A317JVY3</accession>
<feature type="chain" id="PRO_5043163625" description="D-glucuronyl C5-epimerase C-terminal domain-containing protein" evidence="2">
    <location>
        <begin position="47"/>
        <end position="560"/>
    </location>
</feature>
<dbReference type="InterPro" id="IPR008928">
    <property type="entry name" value="6-hairpin_glycosidase_sf"/>
</dbReference>
<feature type="region of interest" description="Disordered" evidence="1">
    <location>
        <begin position="1"/>
        <end position="20"/>
    </location>
</feature>
<proteinExistence type="predicted"/>